<dbReference type="GeneID" id="80558686"/>
<dbReference type="RefSeq" id="YP_010842089.1">
    <property type="nucleotide sequence ID" value="NC_079139.1"/>
</dbReference>
<dbReference type="EMBL" id="AP024483">
    <property type="protein sequence ID" value="BCS83481.1"/>
    <property type="molecule type" value="Genomic_DNA"/>
</dbReference>
<organism evidence="1 2">
    <name type="scientific">Cotonvirus japonicus</name>
    <dbReference type="NCBI Taxonomy" id="2811091"/>
    <lineage>
        <taxon>Viruses</taxon>
        <taxon>Varidnaviria</taxon>
        <taxon>Bamfordvirae</taxon>
        <taxon>Nucleocytoviricota</taxon>
        <taxon>Megaviricetes</taxon>
        <taxon>Imitervirales</taxon>
        <taxon>Mimiviridae</taxon>
        <taxon>Megamimivirinae</taxon>
        <taxon>Cotonvirus</taxon>
        <taxon>Cotonvirus japonicum</taxon>
    </lineage>
</organism>
<name>A0ABM7NTQ5_9VIRU</name>
<sequence length="393" mass="46433">MLNNLCNNSEINYDNMENKNFIVKFSDCDKIYSIPLDIINKYPGSYFASIIRFENKFECTISSCSYQDFEVIFLYMMSNKKDITIYVTNYQMIDYFCLQDNIIDNLFPMINIHREKIINFLEKGSIMFTNVEEYNIYKNTFKDNLNIIPIHYITMDKNIQCGINDYKKSIRDGLFCGNSKIVDFGEVNINRFKHVVTYENYFNTFISNVQNKMSNKLENKSVIITSELVFNWLNGIDIENLTDIFLKNFNVDNFYDSHFGAKCITKMSNIYKNEIQYLIDGINKITEKYTYTDQTSATRIRCYRKNLKILKEYMEKFNNKNNIKYPHGIVEICSKYFPLIRKTILNDEIVPSLCEKIITIFQDDGDQTQVFNDTVAINVYLGFINTKNMQDNI</sequence>
<evidence type="ECO:0000313" key="1">
    <source>
        <dbReference type="EMBL" id="BCS83481.1"/>
    </source>
</evidence>
<proteinExistence type="predicted"/>
<accession>A0ABM7NTQ5</accession>
<reference evidence="1 2" key="1">
    <citation type="submission" date="2021-02" db="EMBL/GenBank/DDBJ databases">
        <title>Cotonvirus japonicus, which uses Golgi apparatus of host cells for its virion factory, phylogenetically links tailed tupanvirus and icosahedral mimivirus.</title>
        <authorList>
            <person name="Takahashi H."/>
            <person name="Fukaya S."/>
            <person name="Song C."/>
            <person name="Murata K."/>
            <person name="Takemura M."/>
        </authorList>
    </citation>
    <scope>NUCLEOTIDE SEQUENCE [LARGE SCALE GENOMIC DNA]</scope>
</reference>
<protein>
    <submittedName>
        <fullName evidence="1">Uncharacterized protein</fullName>
    </submittedName>
</protein>
<keyword evidence="2" id="KW-1185">Reference proteome</keyword>
<dbReference type="Proteomes" id="UP001321479">
    <property type="component" value="Segment"/>
</dbReference>
<evidence type="ECO:0000313" key="2">
    <source>
        <dbReference type="Proteomes" id="UP001321479"/>
    </source>
</evidence>